<evidence type="ECO:0000256" key="1">
    <source>
        <dbReference type="ARBA" id="ARBA00005384"/>
    </source>
</evidence>
<reference evidence="7 8" key="1">
    <citation type="submission" date="2017-06" db="EMBL/GenBank/DDBJ databases">
        <authorList>
            <consortium name="Pathogen Informatics"/>
        </authorList>
    </citation>
    <scope>NUCLEOTIDE SEQUENCE [LARGE SCALE GENOMIC DNA]</scope>
    <source>
        <strain evidence="7 8">NCTC12149</strain>
    </source>
</reference>
<keyword evidence="4" id="KW-0238">DNA-binding</keyword>
<keyword evidence="3" id="KW-0805">Transcription regulation</keyword>
<evidence type="ECO:0000256" key="2">
    <source>
        <dbReference type="ARBA" id="ARBA00022898"/>
    </source>
</evidence>
<organism evidence="7 8">
    <name type="scientific">Sphingobacterium mizutaii</name>
    <dbReference type="NCBI Taxonomy" id="1010"/>
    <lineage>
        <taxon>Bacteria</taxon>
        <taxon>Pseudomonadati</taxon>
        <taxon>Bacteroidota</taxon>
        <taxon>Sphingobacteriia</taxon>
        <taxon>Sphingobacteriales</taxon>
        <taxon>Sphingobacteriaceae</taxon>
        <taxon>Sphingobacterium</taxon>
    </lineage>
</organism>
<gene>
    <name evidence="7" type="primary">lysN</name>
    <name evidence="7" type="ORF">SAMEA4412673_02532</name>
</gene>
<evidence type="ECO:0000256" key="3">
    <source>
        <dbReference type="ARBA" id="ARBA00023015"/>
    </source>
</evidence>
<evidence type="ECO:0000256" key="5">
    <source>
        <dbReference type="ARBA" id="ARBA00023163"/>
    </source>
</evidence>
<dbReference type="AlphaFoldDB" id="A0AAJ5C0Q5"/>
<dbReference type="Pfam" id="PF00392">
    <property type="entry name" value="GntR"/>
    <property type="match status" value="1"/>
</dbReference>
<dbReference type="Gene3D" id="3.40.640.10">
    <property type="entry name" value="Type I PLP-dependent aspartate aminotransferase-like (Major domain)"/>
    <property type="match status" value="1"/>
</dbReference>
<comment type="similarity">
    <text evidence="1">In the C-terminal section; belongs to the class-I pyridoxal-phosphate-dependent aminotransferase family.</text>
</comment>
<dbReference type="SUPFAM" id="SSF46785">
    <property type="entry name" value="Winged helix' DNA-binding domain"/>
    <property type="match status" value="1"/>
</dbReference>
<keyword evidence="5" id="KW-0804">Transcription</keyword>
<dbReference type="Proteomes" id="UP000215355">
    <property type="component" value="Chromosome 1"/>
</dbReference>
<keyword evidence="7" id="KW-0808">Transferase</keyword>
<dbReference type="EMBL" id="LT906468">
    <property type="protein sequence ID" value="SNV51817.1"/>
    <property type="molecule type" value="Genomic_DNA"/>
</dbReference>
<sequence length="489" mass="55996">MISPVSIPFKSFIQIQRNSATPIYLQVANQFIQAIAQGKLKPGTKLLGTRALGDLLEVHRNTITAVYEELFGQGWVEIHPNKGTYVASQLPLQDLQTSSSFQYPKETGYTFKKSILLDSPFEHTNCDYILNDGSPDIRLTQFDDLSRFYSSNMKRKSNRSKMGYYNQEGSEYFKEQMLDYLQSSRALKINKNNLLISRSIEMSLFIISEILLSADDTVVVAELSYFAANMIFQKSGSKIKSIPLEDDGIDVEALERLCKKQTVRMLYLTAQQHYPTTVSLSAHKRMKILQLANQYGFIIVEDDHDYDFQFDKQPLLPLATSDQNGMLIYVGSFGKSLAPGFRTSFIIAPENLMVEMRKHLGIIDRQGDILMEQALGEMIEEGAIHRHLKKSLKVYKERRDYMAHLLEKELGDMLEFQIPNGGLAFWLKWKKPINLLKLSLQAAKNNLFIPKTLLYQQKNLQAMRIGFGNLNLEEMERSIQILKKSLLEI</sequence>
<dbReference type="InterPro" id="IPR051446">
    <property type="entry name" value="HTH_trans_reg/aminotransferase"/>
</dbReference>
<dbReference type="InterPro" id="IPR015421">
    <property type="entry name" value="PyrdxlP-dep_Trfase_major"/>
</dbReference>
<proteinExistence type="inferred from homology"/>
<name>A0AAJ5C0Q5_9SPHI</name>
<accession>A0AAJ5C0Q5</accession>
<dbReference type="GO" id="GO:0003700">
    <property type="term" value="F:DNA-binding transcription factor activity"/>
    <property type="evidence" value="ECO:0007669"/>
    <property type="project" value="InterPro"/>
</dbReference>
<dbReference type="GO" id="GO:0047536">
    <property type="term" value="F:2-aminoadipate transaminase activity"/>
    <property type="evidence" value="ECO:0007669"/>
    <property type="project" value="UniProtKB-EC"/>
</dbReference>
<dbReference type="InterPro" id="IPR036388">
    <property type="entry name" value="WH-like_DNA-bd_sf"/>
</dbReference>
<dbReference type="EC" id="2.6.1.39" evidence="7"/>
<dbReference type="SMART" id="SM00345">
    <property type="entry name" value="HTH_GNTR"/>
    <property type="match status" value="1"/>
</dbReference>
<dbReference type="GO" id="GO:0003677">
    <property type="term" value="F:DNA binding"/>
    <property type="evidence" value="ECO:0007669"/>
    <property type="project" value="UniProtKB-KW"/>
</dbReference>
<keyword evidence="7" id="KW-0032">Aminotransferase</keyword>
<evidence type="ECO:0000313" key="7">
    <source>
        <dbReference type="EMBL" id="SNV51817.1"/>
    </source>
</evidence>
<dbReference type="GO" id="GO:0030170">
    <property type="term" value="F:pyridoxal phosphate binding"/>
    <property type="evidence" value="ECO:0007669"/>
    <property type="project" value="InterPro"/>
</dbReference>
<evidence type="ECO:0000256" key="4">
    <source>
        <dbReference type="ARBA" id="ARBA00023125"/>
    </source>
</evidence>
<dbReference type="CDD" id="cd00609">
    <property type="entry name" value="AAT_like"/>
    <property type="match status" value="1"/>
</dbReference>
<dbReference type="Pfam" id="PF00155">
    <property type="entry name" value="Aminotran_1_2"/>
    <property type="match status" value="1"/>
</dbReference>
<dbReference type="PANTHER" id="PTHR46577">
    <property type="entry name" value="HTH-TYPE TRANSCRIPTIONAL REGULATORY PROTEIN GABR"/>
    <property type="match status" value="1"/>
</dbReference>
<evidence type="ECO:0000313" key="8">
    <source>
        <dbReference type="Proteomes" id="UP000215355"/>
    </source>
</evidence>
<dbReference type="InterPro" id="IPR015424">
    <property type="entry name" value="PyrdxlP-dep_Trfase"/>
</dbReference>
<protein>
    <submittedName>
        <fullName evidence="7">2-aminoadipate transaminase</fullName>
        <ecNumber evidence="7">2.6.1.39</ecNumber>
    </submittedName>
</protein>
<dbReference type="SUPFAM" id="SSF53383">
    <property type="entry name" value="PLP-dependent transferases"/>
    <property type="match status" value="1"/>
</dbReference>
<dbReference type="InterPro" id="IPR000524">
    <property type="entry name" value="Tscrpt_reg_HTH_GntR"/>
</dbReference>
<dbReference type="KEGG" id="smiz:4412673_02532"/>
<dbReference type="CDD" id="cd07377">
    <property type="entry name" value="WHTH_GntR"/>
    <property type="match status" value="1"/>
</dbReference>
<dbReference type="PANTHER" id="PTHR46577:SF1">
    <property type="entry name" value="HTH-TYPE TRANSCRIPTIONAL REGULATORY PROTEIN GABR"/>
    <property type="match status" value="1"/>
</dbReference>
<feature type="domain" description="HTH gntR-type" evidence="6">
    <location>
        <begin position="21"/>
        <end position="89"/>
    </location>
</feature>
<evidence type="ECO:0000259" key="6">
    <source>
        <dbReference type="PROSITE" id="PS50949"/>
    </source>
</evidence>
<dbReference type="Gene3D" id="1.10.10.10">
    <property type="entry name" value="Winged helix-like DNA-binding domain superfamily/Winged helix DNA-binding domain"/>
    <property type="match status" value="1"/>
</dbReference>
<dbReference type="InterPro" id="IPR004839">
    <property type="entry name" value="Aminotransferase_I/II_large"/>
</dbReference>
<dbReference type="InterPro" id="IPR036390">
    <property type="entry name" value="WH_DNA-bd_sf"/>
</dbReference>
<dbReference type="PROSITE" id="PS50949">
    <property type="entry name" value="HTH_GNTR"/>
    <property type="match status" value="1"/>
</dbReference>
<keyword evidence="2" id="KW-0663">Pyridoxal phosphate</keyword>